<dbReference type="Proteomes" id="UP001157502">
    <property type="component" value="Chromosome 11"/>
</dbReference>
<evidence type="ECO:0000313" key="2">
    <source>
        <dbReference type="Proteomes" id="UP001157502"/>
    </source>
</evidence>
<gene>
    <name evidence="1" type="ORF">DPEC_G00140730</name>
</gene>
<reference evidence="1" key="1">
    <citation type="submission" date="2021-05" db="EMBL/GenBank/DDBJ databases">
        <authorList>
            <person name="Pan Q."/>
            <person name="Jouanno E."/>
            <person name="Zahm M."/>
            <person name="Klopp C."/>
            <person name="Cabau C."/>
            <person name="Louis A."/>
            <person name="Berthelot C."/>
            <person name="Parey E."/>
            <person name="Roest Crollius H."/>
            <person name="Montfort J."/>
            <person name="Robinson-Rechavi M."/>
            <person name="Bouchez O."/>
            <person name="Lampietro C."/>
            <person name="Lopez Roques C."/>
            <person name="Donnadieu C."/>
            <person name="Postlethwait J."/>
            <person name="Bobe J."/>
            <person name="Dillon D."/>
            <person name="Chandos A."/>
            <person name="von Hippel F."/>
            <person name="Guiguen Y."/>
        </authorList>
    </citation>
    <scope>NUCLEOTIDE SEQUENCE</scope>
    <source>
        <strain evidence="1">YG-Jan2019</strain>
    </source>
</reference>
<proteinExistence type="predicted"/>
<protein>
    <submittedName>
        <fullName evidence="1">Uncharacterized protein</fullName>
    </submittedName>
</protein>
<comment type="caution">
    <text evidence="1">The sequence shown here is derived from an EMBL/GenBank/DDBJ whole genome shotgun (WGS) entry which is preliminary data.</text>
</comment>
<dbReference type="EMBL" id="CM055738">
    <property type="protein sequence ID" value="KAJ8004864.1"/>
    <property type="molecule type" value="Genomic_DNA"/>
</dbReference>
<evidence type="ECO:0000313" key="1">
    <source>
        <dbReference type="EMBL" id="KAJ8004864.1"/>
    </source>
</evidence>
<keyword evidence="2" id="KW-1185">Reference proteome</keyword>
<sequence length="140" mass="16079">MSAFSFPLPYSCCLRSSMYRQRLFLWVTGALLMSLCWANQEDQEGDDEYVTSTPDYDYTATFDYSFETNQTDPVGNDEYVTPTPDYDYTATLDYADETDYDNFTTLEKSHRDIGNKASGIGYRCSMLFLGLAANQLYYCN</sequence>
<organism evidence="1 2">
    <name type="scientific">Dallia pectoralis</name>
    <name type="common">Alaska blackfish</name>
    <dbReference type="NCBI Taxonomy" id="75939"/>
    <lineage>
        <taxon>Eukaryota</taxon>
        <taxon>Metazoa</taxon>
        <taxon>Chordata</taxon>
        <taxon>Craniata</taxon>
        <taxon>Vertebrata</taxon>
        <taxon>Euteleostomi</taxon>
        <taxon>Actinopterygii</taxon>
        <taxon>Neopterygii</taxon>
        <taxon>Teleostei</taxon>
        <taxon>Protacanthopterygii</taxon>
        <taxon>Esociformes</taxon>
        <taxon>Umbridae</taxon>
        <taxon>Dallia</taxon>
    </lineage>
</organism>
<accession>A0ACC2GMF0</accession>
<name>A0ACC2GMF0_DALPE</name>